<dbReference type="OrthoDB" id="367994at2"/>
<dbReference type="Proteomes" id="UP000005632">
    <property type="component" value="Chromosome"/>
</dbReference>
<dbReference type="RefSeq" id="WP_014271818.1">
    <property type="nucleotide sequence ID" value="NC_016633.1"/>
</dbReference>
<reference evidence="2 3" key="1">
    <citation type="submission" date="2011-11" db="EMBL/GenBank/DDBJ databases">
        <title>Complete sequence of Spirochaeta sp. grapes.</title>
        <authorList>
            <consortium name="US DOE Joint Genome Institute"/>
            <person name="Lucas S."/>
            <person name="Han J."/>
            <person name="Lapidus A."/>
            <person name="Cheng J.-F."/>
            <person name="Goodwin L."/>
            <person name="Pitluck S."/>
            <person name="Peters L."/>
            <person name="Ovchinnikova G."/>
            <person name="Munk A.C."/>
            <person name="Detter J.C."/>
            <person name="Han C."/>
            <person name="Tapia R."/>
            <person name="Land M."/>
            <person name="Hauser L."/>
            <person name="Kyrpides N."/>
            <person name="Ivanova N."/>
            <person name="Pagani I."/>
            <person name="Ritalahtilisa K."/>
            <person name="Loeffler F."/>
            <person name="Woyke T."/>
        </authorList>
    </citation>
    <scope>NUCLEOTIDE SEQUENCE [LARGE SCALE GENOMIC DNA]</scope>
    <source>
        <strain evidence="3">ATCC BAA-1885 / DSM 22778 / Grapes</strain>
    </source>
</reference>
<evidence type="ECO:0000313" key="2">
    <source>
        <dbReference type="EMBL" id="AEV30979.1"/>
    </source>
</evidence>
<protein>
    <submittedName>
        <fullName evidence="2">Uncharacterized protein</fullName>
    </submittedName>
</protein>
<keyword evidence="3" id="KW-1185">Reference proteome</keyword>
<accession>G8QR44</accession>
<name>G8QR44_SPHPG</name>
<dbReference type="AlphaFoldDB" id="G8QR44"/>
<proteinExistence type="predicted"/>
<dbReference type="HOGENOM" id="CLU_555371_0_0_12"/>
<organism evidence="2 3">
    <name type="scientific">Sphaerochaeta pleomorpha (strain ATCC BAA-1885 / DSM 22778 / Grapes)</name>
    <dbReference type="NCBI Taxonomy" id="158190"/>
    <lineage>
        <taxon>Bacteria</taxon>
        <taxon>Pseudomonadati</taxon>
        <taxon>Spirochaetota</taxon>
        <taxon>Spirochaetia</taxon>
        <taxon>Spirochaetales</taxon>
        <taxon>Sphaerochaetaceae</taxon>
        <taxon>Sphaerochaeta</taxon>
    </lineage>
</organism>
<keyword evidence="1" id="KW-0812">Transmembrane</keyword>
<feature type="transmembrane region" description="Helical" evidence="1">
    <location>
        <begin position="291"/>
        <end position="311"/>
    </location>
</feature>
<evidence type="ECO:0000256" key="1">
    <source>
        <dbReference type="SAM" id="Phobius"/>
    </source>
</evidence>
<sequence length="500" mass="56081">MDIGVETFNTIIEGKEYSCISIGEKGIELPTFMMQGVKSCGYIIRGGVVESWYWDGLTIAQEKRCIYFKKMDLFPLTDIATKKRSKALAIVRDLAKALSLVSTKFLDLSSGIIPIWRIWGLEDGGFLILPQNLADLFSSCANEEVRSFQSTCWVHHDNHKPFSLCDQMTQLLYFACMGFPPFQSPETREDAFRALPVSLYSVLHLPTATSQFIDKTLSLSLTKQRDIGGNKESKDVLSWFIGATEDLQWTLEDRDEATSREDLKLDLGCGPFLEKQKKRADWKIFWRKKGWIVASIAAVVIVVFWISGSAIKASLTPPYTAGMSNVQIIDEYYTGQSELDVQKMEASLSKKAKNPASLEVSNLFVSRQTRQAYEGLNTQVNPNEWIANGKPAIMEGTYLYGVTDVQVEQIGDNTYKATSILYTPYAYIEENGSEEIQPGAGHAFMYHYQQVQKFTLGLSKHGWTEITSITNESILDLGIIEVETYPAPNKVLSGQTAQAQ</sequence>
<gene>
    <name evidence="2" type="ordered locus">SpiGrapes_3235</name>
</gene>
<keyword evidence="1" id="KW-1133">Transmembrane helix</keyword>
<dbReference type="KEGG" id="sgp:SpiGrapes_3235"/>
<dbReference type="eggNOG" id="ENOG5034ATE">
    <property type="taxonomic scope" value="Bacteria"/>
</dbReference>
<dbReference type="STRING" id="158190.SpiGrapes_3235"/>
<dbReference type="EMBL" id="CP003155">
    <property type="protein sequence ID" value="AEV30979.1"/>
    <property type="molecule type" value="Genomic_DNA"/>
</dbReference>
<evidence type="ECO:0000313" key="3">
    <source>
        <dbReference type="Proteomes" id="UP000005632"/>
    </source>
</evidence>
<keyword evidence="1" id="KW-0472">Membrane</keyword>